<keyword evidence="3" id="KW-1185">Reference proteome</keyword>
<gene>
    <name evidence="2" type="ORF">ECRASSUSDP1_LOCUS2550</name>
</gene>
<evidence type="ECO:0000313" key="2">
    <source>
        <dbReference type="EMBL" id="CAI2361240.1"/>
    </source>
</evidence>
<protein>
    <submittedName>
        <fullName evidence="2">Uncharacterized protein</fullName>
    </submittedName>
</protein>
<reference evidence="2" key="1">
    <citation type="submission" date="2023-07" db="EMBL/GenBank/DDBJ databases">
        <authorList>
            <consortium name="AG Swart"/>
            <person name="Singh M."/>
            <person name="Singh A."/>
            <person name="Seah K."/>
            <person name="Emmerich C."/>
        </authorList>
    </citation>
    <scope>NUCLEOTIDE SEQUENCE</scope>
    <source>
        <strain evidence="2">DP1</strain>
    </source>
</reference>
<dbReference type="EMBL" id="CAMPGE010002437">
    <property type="protein sequence ID" value="CAI2361240.1"/>
    <property type="molecule type" value="Genomic_DNA"/>
</dbReference>
<feature type="region of interest" description="Disordered" evidence="1">
    <location>
        <begin position="144"/>
        <end position="164"/>
    </location>
</feature>
<dbReference type="Proteomes" id="UP001295684">
    <property type="component" value="Unassembled WGS sequence"/>
</dbReference>
<accession>A0AAD1U353</accession>
<dbReference type="AlphaFoldDB" id="A0AAD1U353"/>
<evidence type="ECO:0000313" key="3">
    <source>
        <dbReference type="Proteomes" id="UP001295684"/>
    </source>
</evidence>
<feature type="region of interest" description="Disordered" evidence="1">
    <location>
        <begin position="86"/>
        <end position="107"/>
    </location>
</feature>
<sequence>MAIFSQLNFNNHKKDYSDDKEMMFLNHDEKRNFRILASNIGGELNRRYGPSTTKRNEDSYNLNDSESYMVPPIEYLTKKIKAGHERSNSLSLLGHPKHSKTTPSKANSFSNLAQHQSQNSALKRVSLAKLNWVDEDPQNAKILPELYPSQTPSMPSHTTCGKYS</sequence>
<comment type="caution">
    <text evidence="2">The sequence shown here is derived from an EMBL/GenBank/DDBJ whole genome shotgun (WGS) entry which is preliminary data.</text>
</comment>
<evidence type="ECO:0000256" key="1">
    <source>
        <dbReference type="SAM" id="MobiDB-lite"/>
    </source>
</evidence>
<proteinExistence type="predicted"/>
<name>A0AAD1U353_EUPCR</name>
<organism evidence="2 3">
    <name type="scientific">Euplotes crassus</name>
    <dbReference type="NCBI Taxonomy" id="5936"/>
    <lineage>
        <taxon>Eukaryota</taxon>
        <taxon>Sar</taxon>
        <taxon>Alveolata</taxon>
        <taxon>Ciliophora</taxon>
        <taxon>Intramacronucleata</taxon>
        <taxon>Spirotrichea</taxon>
        <taxon>Hypotrichia</taxon>
        <taxon>Euplotida</taxon>
        <taxon>Euplotidae</taxon>
        <taxon>Moneuplotes</taxon>
    </lineage>
</organism>
<feature type="compositionally biased region" description="Polar residues" evidence="1">
    <location>
        <begin position="148"/>
        <end position="164"/>
    </location>
</feature>